<evidence type="ECO:0000256" key="2">
    <source>
        <dbReference type="SAM" id="Phobius"/>
    </source>
</evidence>
<feature type="transmembrane region" description="Helical" evidence="2">
    <location>
        <begin position="52"/>
        <end position="73"/>
    </location>
</feature>
<proteinExistence type="predicted"/>
<sequence length="83" mass="9396">MRRRAAPDTSDEERREPPSRHWDKEAFMRARSTDIVASAFLRAFPKASLRTLFLRQIGLLLGAVLLVWLLSLADGLDLSVGLF</sequence>
<gene>
    <name evidence="3" type="ORF">A4A58_04435</name>
</gene>
<feature type="region of interest" description="Disordered" evidence="1">
    <location>
        <begin position="1"/>
        <end position="23"/>
    </location>
</feature>
<dbReference type="Proteomes" id="UP000076574">
    <property type="component" value="Unassembled WGS sequence"/>
</dbReference>
<evidence type="ECO:0000256" key="1">
    <source>
        <dbReference type="SAM" id="MobiDB-lite"/>
    </source>
</evidence>
<keyword evidence="2" id="KW-0812">Transmembrane</keyword>
<evidence type="ECO:0000313" key="3">
    <source>
        <dbReference type="EMBL" id="KZD25654.1"/>
    </source>
</evidence>
<accession>A0A161QVL5</accession>
<keyword evidence="2" id="KW-0472">Membrane</keyword>
<protein>
    <submittedName>
        <fullName evidence="3">Uncharacterized protein</fullName>
    </submittedName>
</protein>
<keyword evidence="2" id="KW-1133">Transmembrane helix</keyword>
<dbReference type="STRING" id="943830.A4A58_04435"/>
<keyword evidence="4" id="KW-1185">Reference proteome</keyword>
<comment type="caution">
    <text evidence="3">The sequence shown here is derived from an EMBL/GenBank/DDBJ whole genome shotgun (WGS) entry which is preliminary data.</text>
</comment>
<name>A0A161QVL5_9BRAD</name>
<dbReference type="EMBL" id="LVYV01000001">
    <property type="protein sequence ID" value="KZD25654.1"/>
    <property type="molecule type" value="Genomic_DNA"/>
</dbReference>
<organism evidence="3 4">
    <name type="scientific">Tardiphaga robiniae</name>
    <dbReference type="NCBI Taxonomy" id="943830"/>
    <lineage>
        <taxon>Bacteria</taxon>
        <taxon>Pseudomonadati</taxon>
        <taxon>Pseudomonadota</taxon>
        <taxon>Alphaproteobacteria</taxon>
        <taxon>Hyphomicrobiales</taxon>
        <taxon>Nitrobacteraceae</taxon>
        <taxon>Tardiphaga</taxon>
    </lineage>
</organism>
<feature type="compositionally biased region" description="Basic and acidic residues" evidence="1">
    <location>
        <begin position="12"/>
        <end position="23"/>
    </location>
</feature>
<dbReference type="AlphaFoldDB" id="A0A161QVL5"/>
<reference evidence="3 4" key="1">
    <citation type="submission" date="2016-03" db="EMBL/GenBank/DDBJ databases">
        <title>Microsymbionts genomes from the relict species Vavilovia formosa (Stev.) Fed.</title>
        <authorList>
            <person name="Kopat V."/>
            <person name="Chirak E."/>
            <person name="Kimeklis A."/>
            <person name="Andronov E."/>
        </authorList>
    </citation>
    <scope>NUCLEOTIDE SEQUENCE [LARGE SCALE GENOMIC DNA]</scope>
    <source>
        <strain evidence="3 4">Vaf07</strain>
    </source>
</reference>
<evidence type="ECO:0000313" key="4">
    <source>
        <dbReference type="Proteomes" id="UP000076574"/>
    </source>
</evidence>